<reference evidence="2 3" key="1">
    <citation type="submission" date="2019-11" db="EMBL/GenBank/DDBJ databases">
        <title>Type strains purchased from KCTC, JCM and DSMZ.</title>
        <authorList>
            <person name="Lu H."/>
        </authorList>
    </citation>
    <scope>NUCLEOTIDE SEQUENCE [LARGE SCALE GENOMIC DNA]</scope>
    <source>
        <strain evidence="2 3">JCM 31587</strain>
    </source>
</reference>
<dbReference type="InterPro" id="IPR027843">
    <property type="entry name" value="DUF4440"/>
</dbReference>
<comment type="caution">
    <text evidence="2">The sequence shown here is derived from an EMBL/GenBank/DDBJ whole genome shotgun (WGS) entry which is preliminary data.</text>
</comment>
<evidence type="ECO:0000259" key="1">
    <source>
        <dbReference type="Pfam" id="PF14534"/>
    </source>
</evidence>
<protein>
    <submittedName>
        <fullName evidence="2">SgcJ/EcaC family oxidoreductase</fullName>
    </submittedName>
</protein>
<dbReference type="SUPFAM" id="SSF54427">
    <property type="entry name" value="NTF2-like"/>
    <property type="match status" value="1"/>
</dbReference>
<proteinExistence type="predicted"/>
<dbReference type="InterPro" id="IPR032710">
    <property type="entry name" value="NTF2-like_dom_sf"/>
</dbReference>
<dbReference type="InterPro" id="IPR011944">
    <property type="entry name" value="Steroid_delta5-4_isomerase"/>
</dbReference>
<sequence length="126" mass="13898">MSDEQAIRDLVAEWTRATLAAEVERILPLMTEDVEFYVPGQPIMRGRDAFEKGVRAVLASHRVASHADVQQVEVSGSLAYCTTRLQVEITPLAGGATMRKEGHVLSVYRKNVAGSWQLARDANMLS</sequence>
<keyword evidence="3" id="KW-1185">Reference proteome</keyword>
<feature type="domain" description="DUF4440" evidence="1">
    <location>
        <begin position="7"/>
        <end position="118"/>
    </location>
</feature>
<organism evidence="2 3">
    <name type="scientific">Massilia eburnea</name>
    <dbReference type="NCBI Taxonomy" id="1776165"/>
    <lineage>
        <taxon>Bacteria</taxon>
        <taxon>Pseudomonadati</taxon>
        <taxon>Pseudomonadota</taxon>
        <taxon>Betaproteobacteria</taxon>
        <taxon>Burkholderiales</taxon>
        <taxon>Oxalobacteraceae</taxon>
        <taxon>Telluria group</taxon>
        <taxon>Massilia</taxon>
    </lineage>
</organism>
<dbReference type="Pfam" id="PF14534">
    <property type="entry name" value="DUF4440"/>
    <property type="match status" value="1"/>
</dbReference>
<accession>A0A6L6QLJ4</accession>
<dbReference type="Gene3D" id="3.10.450.50">
    <property type="match status" value="1"/>
</dbReference>
<dbReference type="AlphaFoldDB" id="A0A6L6QLJ4"/>
<dbReference type="EMBL" id="WNKX01000020">
    <property type="protein sequence ID" value="MTW13262.1"/>
    <property type="molecule type" value="Genomic_DNA"/>
</dbReference>
<dbReference type="RefSeq" id="WP_155456182.1">
    <property type="nucleotide sequence ID" value="NZ_WNKX01000020.1"/>
</dbReference>
<evidence type="ECO:0000313" key="2">
    <source>
        <dbReference type="EMBL" id="MTW13262.1"/>
    </source>
</evidence>
<dbReference type="Proteomes" id="UP000472320">
    <property type="component" value="Unassembled WGS sequence"/>
</dbReference>
<dbReference type="NCBIfam" id="TIGR02246">
    <property type="entry name" value="SgcJ/EcaC family oxidoreductase"/>
    <property type="match status" value="1"/>
</dbReference>
<dbReference type="OrthoDB" id="213636at2"/>
<gene>
    <name evidence="2" type="ORF">GM658_21885</name>
</gene>
<name>A0A6L6QLJ4_9BURK</name>
<evidence type="ECO:0000313" key="3">
    <source>
        <dbReference type="Proteomes" id="UP000472320"/>
    </source>
</evidence>